<dbReference type="Pfam" id="PF13472">
    <property type="entry name" value="Lipase_GDSL_2"/>
    <property type="match status" value="1"/>
</dbReference>
<comment type="caution">
    <text evidence="2">The sequence shown here is derived from an EMBL/GenBank/DDBJ whole genome shotgun (WGS) entry which is preliminary data.</text>
</comment>
<dbReference type="InterPro" id="IPR036514">
    <property type="entry name" value="SGNH_hydro_sf"/>
</dbReference>
<protein>
    <submittedName>
        <fullName evidence="2">SGNH/GDSL hydrolase family protein</fullName>
    </submittedName>
</protein>
<dbReference type="PANTHER" id="PTHR43784:SF2">
    <property type="entry name" value="GDSL-LIKE LIPASE_ACYLHYDROLASE, PUTATIVE (AFU_ORTHOLOGUE AFUA_2G00820)-RELATED"/>
    <property type="match status" value="1"/>
</dbReference>
<evidence type="ECO:0000313" key="2">
    <source>
        <dbReference type="EMBL" id="GAA1673123.1"/>
    </source>
</evidence>
<dbReference type="InterPro" id="IPR013830">
    <property type="entry name" value="SGNH_hydro"/>
</dbReference>
<feature type="domain" description="SGNH hydrolase-type esterase" evidence="1">
    <location>
        <begin position="173"/>
        <end position="360"/>
    </location>
</feature>
<dbReference type="GO" id="GO:0016787">
    <property type="term" value="F:hydrolase activity"/>
    <property type="evidence" value="ECO:0007669"/>
    <property type="project" value="UniProtKB-KW"/>
</dbReference>
<accession>A0ABN2GL80</accession>
<dbReference type="PANTHER" id="PTHR43784">
    <property type="entry name" value="GDSL-LIKE LIPASE/ACYLHYDROLASE, PUTATIVE (AFU_ORTHOLOGUE AFUA_2G00820)-RELATED"/>
    <property type="match status" value="1"/>
</dbReference>
<dbReference type="Gene3D" id="3.40.50.1110">
    <property type="entry name" value="SGNH hydrolase"/>
    <property type="match status" value="1"/>
</dbReference>
<organism evidence="2 3">
    <name type="scientific">Fodinicola feengrottensis</name>
    <dbReference type="NCBI Taxonomy" id="435914"/>
    <lineage>
        <taxon>Bacteria</taxon>
        <taxon>Bacillati</taxon>
        <taxon>Actinomycetota</taxon>
        <taxon>Actinomycetes</taxon>
        <taxon>Mycobacteriales</taxon>
        <taxon>Fodinicola</taxon>
    </lineage>
</organism>
<dbReference type="InterPro" id="IPR053140">
    <property type="entry name" value="GDSL_Rv0518-like"/>
</dbReference>
<proteinExistence type="predicted"/>
<dbReference type="EMBL" id="BAAANY010000008">
    <property type="protein sequence ID" value="GAA1673123.1"/>
    <property type="molecule type" value="Genomic_DNA"/>
</dbReference>
<dbReference type="SUPFAM" id="SSF52266">
    <property type="entry name" value="SGNH hydrolase"/>
    <property type="match status" value="1"/>
</dbReference>
<keyword evidence="2" id="KW-0378">Hydrolase</keyword>
<dbReference type="RefSeq" id="WP_344309654.1">
    <property type="nucleotide sequence ID" value="NZ_BAAANY010000008.1"/>
</dbReference>
<evidence type="ECO:0000259" key="1">
    <source>
        <dbReference type="Pfam" id="PF13472"/>
    </source>
</evidence>
<reference evidence="2 3" key="1">
    <citation type="journal article" date="2019" name="Int. J. Syst. Evol. Microbiol.">
        <title>The Global Catalogue of Microorganisms (GCM) 10K type strain sequencing project: providing services to taxonomists for standard genome sequencing and annotation.</title>
        <authorList>
            <consortium name="The Broad Institute Genomics Platform"/>
            <consortium name="The Broad Institute Genome Sequencing Center for Infectious Disease"/>
            <person name="Wu L."/>
            <person name="Ma J."/>
        </authorList>
    </citation>
    <scope>NUCLEOTIDE SEQUENCE [LARGE SCALE GENOMIC DNA]</scope>
    <source>
        <strain evidence="2 3">JCM 14718</strain>
    </source>
</reference>
<dbReference type="Proteomes" id="UP001500618">
    <property type="component" value="Unassembled WGS sequence"/>
</dbReference>
<keyword evidence="3" id="KW-1185">Reference proteome</keyword>
<sequence length="373" mass="39982">MATDAWTTSFLASLAGPDLTLPFPPRTRTFADQTIRQTVRLRRGGTAVRLVLSNEFGREPLVIDEIVLSSPSKRDVPVGRKGLARWEIAAGATAISDPVPVTVEAADELTISCFVATRTEPATYLHSAQRTAQIAPGNQLCERQLTKAETSSSVYWIGRVLVDTPAQGPVLVAVGDSITRGDGTTTDADQRYPDHLQRRLPNGAVVLNAGLGANRLLRPELGPPMTERYERDVLSVAEATHVIIMGGINDIALPAMLGETRPSAAELVEGLRTLARRAQERGIRPLLGTITPVGISRIDDFVASGNQDVRLAVNDALRAQTEWPIVDFAAAVADATDSNRLAGYYDSGDGLHPNDAGARALAHAIELARFDMA</sequence>
<evidence type="ECO:0000313" key="3">
    <source>
        <dbReference type="Proteomes" id="UP001500618"/>
    </source>
</evidence>
<name>A0ABN2GL80_9ACTN</name>
<gene>
    <name evidence="2" type="ORF">GCM10009765_23050</name>
</gene>